<dbReference type="CDD" id="cd11338">
    <property type="entry name" value="AmyAc_CMD"/>
    <property type="match status" value="1"/>
</dbReference>
<dbReference type="InterPro" id="IPR006047">
    <property type="entry name" value="GH13_cat_dom"/>
</dbReference>
<dbReference type="Proteomes" id="UP000635726">
    <property type="component" value="Unassembled WGS sequence"/>
</dbReference>
<keyword evidence="1" id="KW-0378">Hydrolase</keyword>
<evidence type="ECO:0000259" key="3">
    <source>
        <dbReference type="SMART" id="SM00642"/>
    </source>
</evidence>
<gene>
    <name evidence="4" type="ORF">GCM10008939_01870</name>
</gene>
<dbReference type="Gene3D" id="2.60.40.1180">
    <property type="entry name" value="Golgi alpha-mannosidase II"/>
    <property type="match status" value="1"/>
</dbReference>
<evidence type="ECO:0000313" key="4">
    <source>
        <dbReference type="EMBL" id="GGJ61734.1"/>
    </source>
</evidence>
<reference evidence="4" key="2">
    <citation type="submission" date="2020-09" db="EMBL/GenBank/DDBJ databases">
        <authorList>
            <person name="Sun Q."/>
            <person name="Ohkuma M."/>
        </authorList>
    </citation>
    <scope>NUCLEOTIDE SEQUENCE</scope>
    <source>
        <strain evidence="4">JCM 14371</strain>
    </source>
</reference>
<name>A0A917P4R3_9DEIO</name>
<proteinExistence type="predicted"/>
<organism evidence="4 5">
    <name type="scientific">Deinococcus aquiradiocola</name>
    <dbReference type="NCBI Taxonomy" id="393059"/>
    <lineage>
        <taxon>Bacteria</taxon>
        <taxon>Thermotogati</taxon>
        <taxon>Deinococcota</taxon>
        <taxon>Deinococci</taxon>
        <taxon>Deinococcales</taxon>
        <taxon>Deinococcaceae</taxon>
        <taxon>Deinococcus</taxon>
    </lineage>
</organism>
<dbReference type="Pfam" id="PF00128">
    <property type="entry name" value="Alpha-amylase"/>
    <property type="match status" value="1"/>
</dbReference>
<accession>A0A917P4R3</accession>
<dbReference type="GO" id="GO:0005975">
    <property type="term" value="P:carbohydrate metabolic process"/>
    <property type="evidence" value="ECO:0007669"/>
    <property type="project" value="InterPro"/>
</dbReference>
<dbReference type="AlphaFoldDB" id="A0A917P4R3"/>
<reference evidence="4" key="1">
    <citation type="journal article" date="2014" name="Int. J. Syst. Evol. Microbiol.">
        <title>Complete genome sequence of Corynebacterium casei LMG S-19264T (=DSM 44701T), isolated from a smear-ripened cheese.</title>
        <authorList>
            <consortium name="US DOE Joint Genome Institute (JGI-PGF)"/>
            <person name="Walter F."/>
            <person name="Albersmeier A."/>
            <person name="Kalinowski J."/>
            <person name="Ruckert C."/>
        </authorList>
    </citation>
    <scope>NUCLEOTIDE SEQUENCE</scope>
    <source>
        <strain evidence="4">JCM 14371</strain>
    </source>
</reference>
<dbReference type="InterPro" id="IPR017853">
    <property type="entry name" value="GH"/>
</dbReference>
<dbReference type="SUPFAM" id="SSF51011">
    <property type="entry name" value="Glycosyl hydrolase domain"/>
    <property type="match status" value="1"/>
</dbReference>
<keyword evidence="5" id="KW-1185">Reference proteome</keyword>
<protein>
    <submittedName>
        <fullName evidence="4">Alpha-amylase</fullName>
    </submittedName>
</protein>
<evidence type="ECO:0000256" key="2">
    <source>
        <dbReference type="ARBA" id="ARBA00023295"/>
    </source>
</evidence>
<dbReference type="PANTHER" id="PTHR10357:SF210">
    <property type="entry name" value="MALTODEXTRIN GLUCOSIDASE"/>
    <property type="match status" value="1"/>
</dbReference>
<evidence type="ECO:0000256" key="1">
    <source>
        <dbReference type="ARBA" id="ARBA00022801"/>
    </source>
</evidence>
<dbReference type="Gene3D" id="3.20.20.80">
    <property type="entry name" value="Glycosidases"/>
    <property type="match status" value="1"/>
</dbReference>
<dbReference type="EMBL" id="BMOE01000001">
    <property type="protein sequence ID" value="GGJ61734.1"/>
    <property type="molecule type" value="Genomic_DNA"/>
</dbReference>
<dbReference type="SUPFAM" id="SSF51445">
    <property type="entry name" value="(Trans)glycosidases"/>
    <property type="match status" value="1"/>
</dbReference>
<dbReference type="PANTHER" id="PTHR10357">
    <property type="entry name" value="ALPHA-AMYLASE FAMILY MEMBER"/>
    <property type="match status" value="1"/>
</dbReference>
<dbReference type="GO" id="GO:0016798">
    <property type="term" value="F:hydrolase activity, acting on glycosyl bonds"/>
    <property type="evidence" value="ECO:0007669"/>
    <property type="project" value="UniProtKB-KW"/>
</dbReference>
<comment type="caution">
    <text evidence="4">The sequence shown here is derived from an EMBL/GenBank/DDBJ whole genome shotgun (WGS) entry which is preliminary data.</text>
</comment>
<sequence>MDIRTPDWVKDAVFYQIFPDRFARSTRVPKATHLQDWGDAPTFHRYQGGDLLGVVERLDHIASLGVNAIYFCPVFQSASNHRYHTHDYYQVDPMLGGNAALRELIDAAHARGIRVVLDGVFNHASRGFFQFSDLLEQGEDSAYLDWFHAGPFPLSPYDDARPANYEAWWGNRALPKFNTDTLAVREFLWDVAEFWMRFGIDGWRLDVPNEIDDDSFWQEFRRRVKAINPDAYIVGEIWGDAHRWLQGDQFDAVMNYPFTRPCLAHFGARTLDHSMNEVSGTGHVDPMTTEAFAARMTEVASTYPLEIVQAQLNLLDSHDTARYLSAVGGDATAHRLALAFQLTYVGAPCLYYGDEIGLPGGPDPDCRRAFPWDDEGSWDMDTLTLVRQLTAARHACPALQRGTFEVLHAQNDLLLYARTHLGSAAYVVMNTATRAQVASLSALPAGTYRDAVSGRTVQVASGAVLDVPGRTPVVLIRD</sequence>
<dbReference type="InterPro" id="IPR013780">
    <property type="entry name" value="Glyco_hydro_b"/>
</dbReference>
<dbReference type="SMART" id="SM00642">
    <property type="entry name" value="Aamy"/>
    <property type="match status" value="1"/>
</dbReference>
<evidence type="ECO:0000313" key="5">
    <source>
        <dbReference type="Proteomes" id="UP000635726"/>
    </source>
</evidence>
<feature type="domain" description="Glycosyl hydrolase family 13 catalytic" evidence="3">
    <location>
        <begin position="16"/>
        <end position="393"/>
    </location>
</feature>
<dbReference type="RefSeq" id="WP_188960356.1">
    <property type="nucleotide sequence ID" value="NZ_BMOE01000001.1"/>
</dbReference>
<keyword evidence="2" id="KW-0326">Glycosidase</keyword>